<reference evidence="1 2" key="1">
    <citation type="journal article" date="2024" name="Plant Biotechnol. J.">
        <title>Genome and CRISPR/Cas9 system of a widespread forest tree (Populus alba) in the world.</title>
        <authorList>
            <person name="Liu Y.J."/>
            <person name="Jiang P.F."/>
            <person name="Han X.M."/>
            <person name="Li X.Y."/>
            <person name="Wang H.M."/>
            <person name="Wang Y.J."/>
            <person name="Wang X.X."/>
            <person name="Zeng Q.Y."/>
        </authorList>
    </citation>
    <scope>NUCLEOTIDE SEQUENCE [LARGE SCALE GENOMIC DNA]</scope>
    <source>
        <strain evidence="2">cv. PAL-ZL1</strain>
    </source>
</reference>
<sequence length="74" mass="8232">MSMANDTSTNNLINYGALIDPSEKERRRARWDIKSCAPSLILRSSVTSPANSIHHKVLGSGMVRHGKEAAWLKR</sequence>
<comment type="caution">
    <text evidence="1">The sequence shown here is derived from an EMBL/GenBank/DDBJ whole genome shotgun (WGS) entry which is preliminary data.</text>
</comment>
<keyword evidence="2" id="KW-1185">Reference proteome</keyword>
<organism evidence="1 2">
    <name type="scientific">Populus alba</name>
    <name type="common">White poplar</name>
    <dbReference type="NCBI Taxonomy" id="43335"/>
    <lineage>
        <taxon>Eukaryota</taxon>
        <taxon>Viridiplantae</taxon>
        <taxon>Streptophyta</taxon>
        <taxon>Embryophyta</taxon>
        <taxon>Tracheophyta</taxon>
        <taxon>Spermatophyta</taxon>
        <taxon>Magnoliopsida</taxon>
        <taxon>eudicotyledons</taxon>
        <taxon>Gunneridae</taxon>
        <taxon>Pentapetalae</taxon>
        <taxon>rosids</taxon>
        <taxon>fabids</taxon>
        <taxon>Malpighiales</taxon>
        <taxon>Salicaceae</taxon>
        <taxon>Saliceae</taxon>
        <taxon>Populus</taxon>
    </lineage>
</organism>
<evidence type="ECO:0000313" key="2">
    <source>
        <dbReference type="Proteomes" id="UP000309997"/>
    </source>
</evidence>
<gene>
    <name evidence="1" type="ORF">D5086_016773</name>
</gene>
<dbReference type="EMBL" id="RCHU02000008">
    <property type="protein sequence ID" value="KAL3582441.1"/>
    <property type="molecule type" value="Genomic_DNA"/>
</dbReference>
<accession>A0ACC4BWP2</accession>
<dbReference type="Proteomes" id="UP000309997">
    <property type="component" value="Unassembled WGS sequence"/>
</dbReference>
<protein>
    <submittedName>
        <fullName evidence="1">Uncharacterized protein</fullName>
    </submittedName>
</protein>
<evidence type="ECO:0000313" key="1">
    <source>
        <dbReference type="EMBL" id="KAL3582441.1"/>
    </source>
</evidence>
<proteinExistence type="predicted"/>
<name>A0ACC4BWP2_POPAL</name>